<reference evidence="2" key="2">
    <citation type="journal article" date="2021" name="PeerJ">
        <title>Extensive microbial diversity within the chicken gut microbiome revealed by metagenomics and culture.</title>
        <authorList>
            <person name="Gilroy R."/>
            <person name="Ravi A."/>
            <person name="Getino M."/>
            <person name="Pursley I."/>
            <person name="Horton D.L."/>
            <person name="Alikhan N.F."/>
            <person name="Baker D."/>
            <person name="Gharbi K."/>
            <person name="Hall N."/>
            <person name="Watson M."/>
            <person name="Adriaenssens E.M."/>
            <person name="Foster-Nyarko E."/>
            <person name="Jarju S."/>
            <person name="Secka A."/>
            <person name="Antonio M."/>
            <person name="Oren A."/>
            <person name="Chaudhuri R.R."/>
            <person name="La Ragione R."/>
            <person name="Hildebrand F."/>
            <person name="Pallen M.J."/>
        </authorList>
    </citation>
    <scope>NUCLEOTIDE SEQUENCE</scope>
    <source>
        <strain evidence="2">2478</strain>
    </source>
</reference>
<dbReference type="AlphaFoldDB" id="A0A9D9NNA2"/>
<organism evidence="2 3">
    <name type="scientific">Candidatus Cryptobacteroides excrementipullorum</name>
    <dbReference type="NCBI Taxonomy" id="2840761"/>
    <lineage>
        <taxon>Bacteria</taxon>
        <taxon>Pseudomonadati</taxon>
        <taxon>Bacteroidota</taxon>
        <taxon>Bacteroidia</taxon>
        <taxon>Bacteroidales</taxon>
        <taxon>Candidatus Cryptobacteroides</taxon>
    </lineage>
</organism>
<proteinExistence type="predicted"/>
<dbReference type="Proteomes" id="UP000823771">
    <property type="component" value="Unassembled WGS sequence"/>
</dbReference>
<gene>
    <name evidence="2" type="ORF">IAB80_10740</name>
</gene>
<accession>A0A9D9NNA2</accession>
<protein>
    <submittedName>
        <fullName evidence="2">Uncharacterized protein</fullName>
    </submittedName>
</protein>
<sequence>MTGFLTEILSVHPQSPDGDSPGGAYGSASLRRHLHCFGFPDGNLADVPVRPCWALLTEILSVHPQSPDGD</sequence>
<feature type="non-terminal residue" evidence="2">
    <location>
        <position position="70"/>
    </location>
</feature>
<dbReference type="EMBL" id="JADILZ010000105">
    <property type="protein sequence ID" value="MBO8479343.1"/>
    <property type="molecule type" value="Genomic_DNA"/>
</dbReference>
<name>A0A9D9NNA2_9BACT</name>
<feature type="region of interest" description="Disordered" evidence="1">
    <location>
        <begin position="1"/>
        <end position="26"/>
    </location>
</feature>
<evidence type="ECO:0000256" key="1">
    <source>
        <dbReference type="SAM" id="MobiDB-lite"/>
    </source>
</evidence>
<evidence type="ECO:0000313" key="2">
    <source>
        <dbReference type="EMBL" id="MBO8479343.1"/>
    </source>
</evidence>
<reference evidence="2" key="1">
    <citation type="submission" date="2020-10" db="EMBL/GenBank/DDBJ databases">
        <authorList>
            <person name="Gilroy R."/>
        </authorList>
    </citation>
    <scope>NUCLEOTIDE SEQUENCE</scope>
    <source>
        <strain evidence="2">2478</strain>
    </source>
</reference>
<comment type="caution">
    <text evidence="2">The sequence shown here is derived from an EMBL/GenBank/DDBJ whole genome shotgun (WGS) entry which is preliminary data.</text>
</comment>
<evidence type="ECO:0000313" key="3">
    <source>
        <dbReference type="Proteomes" id="UP000823771"/>
    </source>
</evidence>